<dbReference type="EMBL" id="WXEW01000006">
    <property type="protein sequence ID" value="NAS24528.1"/>
    <property type="molecule type" value="Genomic_DNA"/>
</dbReference>
<organism evidence="1 2">
    <name type="scientific">Herbidospora solisilvae</name>
    <dbReference type="NCBI Taxonomy" id="2696284"/>
    <lineage>
        <taxon>Bacteria</taxon>
        <taxon>Bacillati</taxon>
        <taxon>Actinomycetota</taxon>
        <taxon>Actinomycetes</taxon>
        <taxon>Streptosporangiales</taxon>
        <taxon>Streptosporangiaceae</taxon>
        <taxon>Herbidospora</taxon>
    </lineage>
</organism>
<accession>A0A7C9JA81</accession>
<dbReference type="Pfam" id="PF12900">
    <property type="entry name" value="Pyridox_ox_2"/>
    <property type="match status" value="1"/>
</dbReference>
<name>A0A7C9JA81_9ACTN</name>
<evidence type="ECO:0000313" key="2">
    <source>
        <dbReference type="Proteomes" id="UP000479526"/>
    </source>
</evidence>
<dbReference type="InterPro" id="IPR012349">
    <property type="entry name" value="Split_barrel_FMN-bd"/>
</dbReference>
<reference evidence="1 2" key="1">
    <citation type="submission" date="2020-01" db="EMBL/GenBank/DDBJ databases">
        <title>Herbidospora sp. NEAU-GS84 nov., a novel actinomycete isolated from soil.</title>
        <authorList>
            <person name="Han L."/>
        </authorList>
    </citation>
    <scope>NUCLEOTIDE SEQUENCE [LARGE SCALE GENOMIC DNA]</scope>
    <source>
        <strain evidence="1 2">NEAU-GS84</strain>
    </source>
</reference>
<gene>
    <name evidence="1" type="ORF">GT755_22910</name>
</gene>
<dbReference type="Proteomes" id="UP000479526">
    <property type="component" value="Unassembled WGS sequence"/>
</dbReference>
<dbReference type="Gene3D" id="2.30.110.10">
    <property type="entry name" value="Electron Transport, Fmn-binding Protein, Chain A"/>
    <property type="match status" value="1"/>
</dbReference>
<proteinExistence type="predicted"/>
<evidence type="ECO:0000313" key="1">
    <source>
        <dbReference type="EMBL" id="NAS24528.1"/>
    </source>
</evidence>
<protein>
    <submittedName>
        <fullName evidence="1">Pyridoxamine 5'-phosphate oxidase family protein</fullName>
    </submittedName>
</protein>
<sequence>MSAMRDSGPSTLEELSEKECLQLAEQGGIGRVAFGGAVVGPTVFPVNYRLINGQVVFRIRKGGTMDESISSGIDDVEVKIAFQIDHIDERNRNGWSVLIQGPAHHVSESELSATGADDVDSWAGDSRDHYIRIAPQRVTGRRINRI</sequence>
<dbReference type="SUPFAM" id="SSF50475">
    <property type="entry name" value="FMN-binding split barrel"/>
    <property type="match status" value="1"/>
</dbReference>
<dbReference type="InterPro" id="IPR024747">
    <property type="entry name" value="Pyridox_Oxase-rel"/>
</dbReference>
<keyword evidence="2" id="KW-1185">Reference proteome</keyword>
<comment type="caution">
    <text evidence="1">The sequence shown here is derived from an EMBL/GenBank/DDBJ whole genome shotgun (WGS) entry which is preliminary data.</text>
</comment>
<dbReference type="AlphaFoldDB" id="A0A7C9JA81"/>